<proteinExistence type="predicted"/>
<dbReference type="HOGENOM" id="CLU_013985_4_4_12"/>
<dbReference type="PROSITE" id="PS51186">
    <property type="entry name" value="GNAT"/>
    <property type="match status" value="1"/>
</dbReference>
<dbReference type="OrthoDB" id="9798006at2"/>
<sequence>MHCIECTRSYADQILAIYNDAILTTTAMYEYVKRPQESMLSWFDAKEQGGYPVIGLVDDNDKLLAFGTYGPFRTRPAYHYTIEHSVYVHKDYRGKGLGQIILSLLIKKAIEQQYHTIIAAIDSSNIASIHLHEKAGFEHCGVVKEVGYKFGLFRSLVFMQLLLPTPSEPKEI</sequence>
<accession>F0RY38</accession>
<evidence type="ECO:0000256" key="2">
    <source>
        <dbReference type="ARBA" id="ARBA00023315"/>
    </source>
</evidence>
<name>F0RY38_SPHGB</name>
<protein>
    <submittedName>
        <fullName evidence="4">GCN5-related N-acetyltransferase</fullName>
    </submittedName>
</protein>
<keyword evidence="5" id="KW-1185">Reference proteome</keyword>
<reference evidence="5" key="1">
    <citation type="submission" date="2011-02" db="EMBL/GenBank/DDBJ databases">
        <title>Complete sequence of Spirochaeta sp. Buddy.</title>
        <authorList>
            <person name="Lucas S."/>
            <person name="Copeland A."/>
            <person name="Lapidus A."/>
            <person name="Cheng J.-F."/>
            <person name="Goodwin L."/>
            <person name="Pitluck S."/>
            <person name="Zeytun A."/>
            <person name="Detter J.C."/>
            <person name="Han C."/>
            <person name="Tapia R."/>
            <person name="Land M."/>
            <person name="Hauser L."/>
            <person name="Kyrpides N."/>
            <person name="Ivanova N."/>
            <person name="Mikhailova N."/>
            <person name="Pagani I."/>
            <person name="Ritalahti K.M."/>
            <person name="Loeffler F.E."/>
            <person name="Woyke T."/>
        </authorList>
    </citation>
    <scope>NUCLEOTIDE SEQUENCE [LARGE SCALE GENOMIC DNA]</scope>
    <source>
        <strain evidence="5">ATCC BAA-1886 / DSM 22777 / Buddy</strain>
    </source>
</reference>
<dbReference type="Proteomes" id="UP000008466">
    <property type="component" value="Chromosome"/>
</dbReference>
<keyword evidence="1 4" id="KW-0808">Transferase</keyword>
<dbReference type="EMBL" id="CP002541">
    <property type="protein sequence ID" value="ADY12462.1"/>
    <property type="molecule type" value="Genomic_DNA"/>
</dbReference>
<evidence type="ECO:0000313" key="4">
    <source>
        <dbReference type="EMBL" id="ADY12462.1"/>
    </source>
</evidence>
<dbReference type="STRING" id="158189.SpiBuddy_0635"/>
<keyword evidence="2" id="KW-0012">Acyltransferase</keyword>
<gene>
    <name evidence="4" type="ordered locus">SpiBuddy_0635</name>
</gene>
<dbReference type="GO" id="GO:0016747">
    <property type="term" value="F:acyltransferase activity, transferring groups other than amino-acyl groups"/>
    <property type="evidence" value="ECO:0007669"/>
    <property type="project" value="InterPro"/>
</dbReference>
<dbReference type="SUPFAM" id="SSF55729">
    <property type="entry name" value="Acyl-CoA N-acyltransferases (Nat)"/>
    <property type="match status" value="1"/>
</dbReference>
<dbReference type="InterPro" id="IPR016181">
    <property type="entry name" value="Acyl_CoA_acyltransferase"/>
</dbReference>
<evidence type="ECO:0000313" key="5">
    <source>
        <dbReference type="Proteomes" id="UP000008466"/>
    </source>
</evidence>
<dbReference type="PANTHER" id="PTHR43072">
    <property type="entry name" value="N-ACETYLTRANSFERASE"/>
    <property type="match status" value="1"/>
</dbReference>
<feature type="domain" description="N-acetyltransferase" evidence="3">
    <location>
        <begin position="1"/>
        <end position="164"/>
    </location>
</feature>
<dbReference type="PANTHER" id="PTHR43072:SF23">
    <property type="entry name" value="UPF0039 PROTEIN C11D3.02C"/>
    <property type="match status" value="1"/>
</dbReference>
<organism evidence="4 5">
    <name type="scientific">Sphaerochaeta globosa (strain ATCC BAA-1886 / DSM 22777 / Buddy)</name>
    <name type="common">Spirochaeta sp. (strain Buddy)</name>
    <dbReference type="NCBI Taxonomy" id="158189"/>
    <lineage>
        <taxon>Bacteria</taxon>
        <taxon>Pseudomonadati</taxon>
        <taxon>Spirochaetota</taxon>
        <taxon>Spirochaetia</taxon>
        <taxon>Spirochaetales</taxon>
        <taxon>Sphaerochaetaceae</taxon>
        <taxon>Sphaerochaeta</taxon>
    </lineage>
</organism>
<dbReference type="AlphaFoldDB" id="F0RY38"/>
<dbReference type="KEGG" id="sbu:SpiBuddy_0635"/>
<evidence type="ECO:0000259" key="3">
    <source>
        <dbReference type="PROSITE" id="PS51186"/>
    </source>
</evidence>
<dbReference type="eggNOG" id="COG1247">
    <property type="taxonomic scope" value="Bacteria"/>
</dbReference>
<dbReference type="Gene3D" id="3.40.630.30">
    <property type="match status" value="1"/>
</dbReference>
<dbReference type="RefSeq" id="WP_013606315.1">
    <property type="nucleotide sequence ID" value="NC_015152.1"/>
</dbReference>
<dbReference type="Pfam" id="PF00583">
    <property type="entry name" value="Acetyltransf_1"/>
    <property type="match status" value="1"/>
</dbReference>
<dbReference type="InterPro" id="IPR000182">
    <property type="entry name" value="GNAT_dom"/>
</dbReference>
<evidence type="ECO:0000256" key="1">
    <source>
        <dbReference type="ARBA" id="ARBA00022679"/>
    </source>
</evidence>
<dbReference type="CDD" id="cd04301">
    <property type="entry name" value="NAT_SF"/>
    <property type="match status" value="1"/>
</dbReference>